<accession>A0A1N6WNP3</accession>
<dbReference type="Pfam" id="PF00158">
    <property type="entry name" value="Sigma54_activat"/>
    <property type="match status" value="1"/>
</dbReference>
<evidence type="ECO:0000256" key="1">
    <source>
        <dbReference type="ARBA" id="ARBA00022741"/>
    </source>
</evidence>
<dbReference type="InterPro" id="IPR027417">
    <property type="entry name" value="P-loop_NTPase"/>
</dbReference>
<keyword evidence="5" id="KW-0597">Phosphoprotein</keyword>
<dbReference type="SUPFAM" id="SSF52172">
    <property type="entry name" value="CheY-like"/>
    <property type="match status" value="1"/>
</dbReference>
<dbReference type="Gene3D" id="1.10.10.60">
    <property type="entry name" value="Homeodomain-like"/>
    <property type="match status" value="1"/>
</dbReference>
<dbReference type="Pfam" id="PF25601">
    <property type="entry name" value="AAA_lid_14"/>
    <property type="match status" value="1"/>
</dbReference>
<dbReference type="PROSITE" id="PS00688">
    <property type="entry name" value="SIGMA54_INTERACT_3"/>
    <property type="match status" value="1"/>
</dbReference>
<dbReference type="Gene3D" id="1.10.8.60">
    <property type="match status" value="1"/>
</dbReference>
<dbReference type="InterPro" id="IPR001789">
    <property type="entry name" value="Sig_transdc_resp-reg_receiver"/>
</dbReference>
<dbReference type="AlphaFoldDB" id="A0A1N6WNP3"/>
<dbReference type="InterPro" id="IPR003593">
    <property type="entry name" value="AAA+_ATPase"/>
</dbReference>
<dbReference type="Gene3D" id="3.40.50.300">
    <property type="entry name" value="P-loop containing nucleotide triphosphate hydrolases"/>
    <property type="match status" value="1"/>
</dbReference>
<evidence type="ECO:0000256" key="4">
    <source>
        <dbReference type="ARBA" id="ARBA00023163"/>
    </source>
</evidence>
<dbReference type="PANTHER" id="PTHR32071">
    <property type="entry name" value="TRANSCRIPTIONAL REGULATORY PROTEIN"/>
    <property type="match status" value="1"/>
</dbReference>
<organism evidence="9 10">
    <name type="scientific">Alkalispirochaeta americana</name>
    <dbReference type="NCBI Taxonomy" id="159291"/>
    <lineage>
        <taxon>Bacteria</taxon>
        <taxon>Pseudomonadati</taxon>
        <taxon>Spirochaetota</taxon>
        <taxon>Spirochaetia</taxon>
        <taxon>Spirochaetales</taxon>
        <taxon>Spirochaetaceae</taxon>
        <taxon>Alkalispirochaeta</taxon>
    </lineage>
</organism>
<evidence type="ECO:0000256" key="3">
    <source>
        <dbReference type="ARBA" id="ARBA00023015"/>
    </source>
</evidence>
<keyword evidence="4" id="KW-0804">Transcription</keyword>
<dbReference type="PRINTS" id="PR01590">
    <property type="entry name" value="HTHFIS"/>
</dbReference>
<dbReference type="Proteomes" id="UP000186400">
    <property type="component" value="Unassembled WGS sequence"/>
</dbReference>
<evidence type="ECO:0000313" key="9">
    <source>
        <dbReference type="EMBL" id="SIQ91648.1"/>
    </source>
</evidence>
<dbReference type="PROSITE" id="PS00675">
    <property type="entry name" value="SIGMA54_INTERACT_1"/>
    <property type="match status" value="1"/>
</dbReference>
<sequence>MIPQKVNREDVTLKEVTPDQETPAEASRMILLAVDDDPVQLEIIAAAAERLEYPPIGVVRADSVASAREAIGSCKPDIVICDNFLPDGEASAVLTEMRHRNPLVPVIVITAHESVPNAVGLIKRGARDYLVKPLKMAEIQQVIAGSLAWRSEEEDYADLIEPDQEGEGIAYSASPVMKDALRLAGRAADSDASILIQGESGTGKELLARFIHSKSARRERPFVVVNVAALAESLVESELFGHRKGAFTGAQTDRVGFFEQAASGTLFIDEVAEIPLSVQVKLLRVLQFKEIQRVGDSEPRSVDVRILAASHKNLDEMVRDGSFREDLFYRINVITVQLPPLRERREDIPHLVGQMIRKLAAKNRRPLEGITQRALNLLVGYGFPGNVRELENILERAVILAKRSLIHEGDLPAFVVSGSTTEPAGDSLDHKLNNLERHLILEALKETGGNQSRAAALLKITERRLRSRLERLVLENPYT</sequence>
<dbReference type="InterPro" id="IPR002197">
    <property type="entry name" value="HTH_Fis"/>
</dbReference>
<dbReference type="InterPro" id="IPR009057">
    <property type="entry name" value="Homeodomain-like_sf"/>
</dbReference>
<evidence type="ECO:0000259" key="7">
    <source>
        <dbReference type="PROSITE" id="PS50045"/>
    </source>
</evidence>
<keyword evidence="2" id="KW-0067">ATP-binding</keyword>
<dbReference type="RefSeq" id="WP_159438802.1">
    <property type="nucleotide sequence ID" value="NZ_FTMS01000018.1"/>
</dbReference>
<dbReference type="Gene3D" id="3.40.50.2300">
    <property type="match status" value="1"/>
</dbReference>
<proteinExistence type="predicted"/>
<reference evidence="9 10" key="1">
    <citation type="submission" date="2017-01" db="EMBL/GenBank/DDBJ databases">
        <authorList>
            <person name="Mah S.A."/>
            <person name="Swanson W.J."/>
            <person name="Moy G.W."/>
            <person name="Vacquier V.D."/>
        </authorList>
    </citation>
    <scope>NUCLEOTIDE SEQUENCE [LARGE SCALE GENOMIC DNA]</scope>
    <source>
        <strain evidence="9 10">ASpG1</strain>
    </source>
</reference>
<dbReference type="InterPro" id="IPR058031">
    <property type="entry name" value="AAA_lid_NorR"/>
</dbReference>
<dbReference type="PROSITE" id="PS50045">
    <property type="entry name" value="SIGMA54_INTERACT_4"/>
    <property type="match status" value="1"/>
</dbReference>
<dbReference type="GO" id="GO:0005524">
    <property type="term" value="F:ATP binding"/>
    <property type="evidence" value="ECO:0007669"/>
    <property type="project" value="UniProtKB-KW"/>
</dbReference>
<evidence type="ECO:0000259" key="8">
    <source>
        <dbReference type="PROSITE" id="PS50110"/>
    </source>
</evidence>
<dbReference type="InterPro" id="IPR011006">
    <property type="entry name" value="CheY-like_superfamily"/>
</dbReference>
<dbReference type="SUPFAM" id="SSF46689">
    <property type="entry name" value="Homeodomain-like"/>
    <property type="match status" value="1"/>
</dbReference>
<dbReference type="SMART" id="SM00382">
    <property type="entry name" value="AAA"/>
    <property type="match status" value="1"/>
</dbReference>
<feature type="domain" description="Response regulatory" evidence="8">
    <location>
        <begin position="30"/>
        <end position="147"/>
    </location>
</feature>
<dbReference type="GO" id="GO:0000160">
    <property type="term" value="P:phosphorelay signal transduction system"/>
    <property type="evidence" value="ECO:0007669"/>
    <property type="project" value="InterPro"/>
</dbReference>
<dbReference type="FunFam" id="3.40.50.300:FF:000006">
    <property type="entry name" value="DNA-binding transcriptional regulator NtrC"/>
    <property type="match status" value="1"/>
</dbReference>
<feature type="modified residue" description="4-aspartylphosphate" evidence="5">
    <location>
        <position position="82"/>
    </location>
</feature>
<protein>
    <submittedName>
        <fullName evidence="9">Two-component response regulator PilR</fullName>
    </submittedName>
</protein>
<dbReference type="Pfam" id="PF00072">
    <property type="entry name" value="Response_reg"/>
    <property type="match status" value="1"/>
</dbReference>
<keyword evidence="1" id="KW-0547">Nucleotide-binding</keyword>
<dbReference type="CDD" id="cd00156">
    <property type="entry name" value="REC"/>
    <property type="match status" value="1"/>
</dbReference>
<dbReference type="GO" id="GO:0006355">
    <property type="term" value="P:regulation of DNA-templated transcription"/>
    <property type="evidence" value="ECO:0007669"/>
    <property type="project" value="InterPro"/>
</dbReference>
<dbReference type="GO" id="GO:0043565">
    <property type="term" value="F:sequence-specific DNA binding"/>
    <property type="evidence" value="ECO:0007669"/>
    <property type="project" value="InterPro"/>
</dbReference>
<dbReference type="SUPFAM" id="SSF52540">
    <property type="entry name" value="P-loop containing nucleoside triphosphate hydrolases"/>
    <property type="match status" value="1"/>
</dbReference>
<dbReference type="STRING" id="159291.SAMN05920897_11822"/>
<keyword evidence="10" id="KW-1185">Reference proteome</keyword>
<name>A0A1N6WNP3_9SPIO</name>
<keyword evidence="3" id="KW-0805">Transcription regulation</keyword>
<feature type="domain" description="Sigma-54 factor interaction" evidence="7">
    <location>
        <begin position="170"/>
        <end position="399"/>
    </location>
</feature>
<dbReference type="SMART" id="SM00448">
    <property type="entry name" value="REC"/>
    <property type="match status" value="1"/>
</dbReference>
<dbReference type="InterPro" id="IPR025944">
    <property type="entry name" value="Sigma_54_int_dom_CS"/>
</dbReference>
<dbReference type="InterPro" id="IPR002078">
    <property type="entry name" value="Sigma_54_int"/>
</dbReference>
<dbReference type="Pfam" id="PF02954">
    <property type="entry name" value="HTH_8"/>
    <property type="match status" value="1"/>
</dbReference>
<feature type="region of interest" description="Disordered" evidence="6">
    <location>
        <begin position="1"/>
        <end position="20"/>
    </location>
</feature>
<dbReference type="InterPro" id="IPR025662">
    <property type="entry name" value="Sigma_54_int_dom_ATP-bd_1"/>
</dbReference>
<gene>
    <name evidence="9" type="ORF">SAMN05920897_11822</name>
</gene>
<dbReference type="CDD" id="cd00009">
    <property type="entry name" value="AAA"/>
    <property type="match status" value="1"/>
</dbReference>
<evidence type="ECO:0000313" key="10">
    <source>
        <dbReference type="Proteomes" id="UP000186400"/>
    </source>
</evidence>
<evidence type="ECO:0000256" key="6">
    <source>
        <dbReference type="SAM" id="MobiDB-lite"/>
    </source>
</evidence>
<dbReference type="OrthoDB" id="9771372at2"/>
<evidence type="ECO:0000256" key="2">
    <source>
        <dbReference type="ARBA" id="ARBA00022840"/>
    </source>
</evidence>
<evidence type="ECO:0000256" key="5">
    <source>
        <dbReference type="PROSITE-ProRule" id="PRU00169"/>
    </source>
</evidence>
<dbReference type="PROSITE" id="PS50110">
    <property type="entry name" value="RESPONSE_REGULATORY"/>
    <property type="match status" value="1"/>
</dbReference>
<feature type="compositionally biased region" description="Basic and acidic residues" evidence="6">
    <location>
        <begin position="1"/>
        <end position="17"/>
    </location>
</feature>
<dbReference type="EMBL" id="FTMS01000018">
    <property type="protein sequence ID" value="SIQ91648.1"/>
    <property type="molecule type" value="Genomic_DNA"/>
</dbReference>